<dbReference type="AlphaFoldDB" id="A0A7S2LN24"/>
<protein>
    <recommendedName>
        <fullName evidence="2">Prolyl 4-hydroxylase alpha subunit Fe(2+) 2OG dioxygenase domain-containing protein</fullName>
    </recommendedName>
</protein>
<evidence type="ECO:0008006" key="2">
    <source>
        <dbReference type="Google" id="ProtNLM"/>
    </source>
</evidence>
<proteinExistence type="predicted"/>
<reference evidence="1" key="1">
    <citation type="submission" date="2021-01" db="EMBL/GenBank/DDBJ databases">
        <authorList>
            <person name="Corre E."/>
            <person name="Pelletier E."/>
            <person name="Niang G."/>
            <person name="Scheremetjew M."/>
            <person name="Finn R."/>
            <person name="Kale V."/>
            <person name="Holt S."/>
            <person name="Cochrane G."/>
            <person name="Meng A."/>
            <person name="Brown T."/>
            <person name="Cohen L."/>
        </authorList>
    </citation>
    <scope>NUCLEOTIDE SEQUENCE</scope>
    <source>
        <strain evidence="1">B650</strain>
    </source>
</reference>
<organism evidence="1">
    <name type="scientific">Leptocylindrus danicus</name>
    <dbReference type="NCBI Taxonomy" id="163516"/>
    <lineage>
        <taxon>Eukaryota</taxon>
        <taxon>Sar</taxon>
        <taxon>Stramenopiles</taxon>
        <taxon>Ochrophyta</taxon>
        <taxon>Bacillariophyta</taxon>
        <taxon>Coscinodiscophyceae</taxon>
        <taxon>Chaetocerotophycidae</taxon>
        <taxon>Leptocylindrales</taxon>
        <taxon>Leptocylindraceae</taxon>
        <taxon>Leptocylindrus</taxon>
    </lineage>
</organism>
<dbReference type="EMBL" id="HBGY01031263">
    <property type="protein sequence ID" value="CAD9609554.1"/>
    <property type="molecule type" value="Transcribed_RNA"/>
</dbReference>
<gene>
    <name evidence="1" type="ORF">LDAN0321_LOCUS19489</name>
</gene>
<dbReference type="Gene3D" id="2.60.120.620">
    <property type="entry name" value="q2cbj1_9rhob like domain"/>
    <property type="match status" value="1"/>
</dbReference>
<accession>A0A7S2LN24</accession>
<evidence type="ECO:0000313" key="1">
    <source>
        <dbReference type="EMBL" id="CAD9609554.1"/>
    </source>
</evidence>
<name>A0A7S2LN24_9STRA</name>
<sequence length="169" mass="18409">MRYIPPTFGRCIAFDPRIPHGVTPVFGANDPRHCRVVIHGWFAQPETTFFGDFEDDPEAKAEVLAVLNESLEPLIEALGTGEIGRVCGYLAVKIDFDEKNGSVSQCSAVCDTLVADPEDYRGVVGQDMEGRDVFEDPVSDVKLTVEENLGSIQISEGLSGSIVVPFVFT</sequence>